<gene>
    <name evidence="5" type="ORF">GOODEAATRI_021960</name>
</gene>
<organism evidence="5 6">
    <name type="scientific">Goodea atripinnis</name>
    <dbReference type="NCBI Taxonomy" id="208336"/>
    <lineage>
        <taxon>Eukaryota</taxon>
        <taxon>Metazoa</taxon>
        <taxon>Chordata</taxon>
        <taxon>Craniata</taxon>
        <taxon>Vertebrata</taxon>
        <taxon>Euteleostomi</taxon>
        <taxon>Actinopterygii</taxon>
        <taxon>Neopterygii</taxon>
        <taxon>Teleostei</taxon>
        <taxon>Neoteleostei</taxon>
        <taxon>Acanthomorphata</taxon>
        <taxon>Ovalentaria</taxon>
        <taxon>Atherinomorphae</taxon>
        <taxon>Cyprinodontiformes</taxon>
        <taxon>Goodeidae</taxon>
        <taxon>Goodea</taxon>
    </lineage>
</organism>
<keyword evidence="1" id="KW-0547">Nucleotide-binding</keyword>
<evidence type="ECO:0000259" key="4">
    <source>
        <dbReference type="PROSITE" id="PS51844"/>
    </source>
</evidence>
<protein>
    <recommendedName>
        <fullName evidence="4">Myosin N-terminal SH3-like domain-containing protein</fullName>
    </recommendedName>
</protein>
<dbReference type="SUPFAM" id="SSF50084">
    <property type="entry name" value="Myosin S1 fragment, N-terminal domain"/>
    <property type="match status" value="1"/>
</dbReference>
<dbReference type="EMBL" id="JAHRIO010052169">
    <property type="protein sequence ID" value="MEQ2175854.1"/>
    <property type="molecule type" value="Genomic_DNA"/>
</dbReference>
<name>A0ABV0NWP0_9TELE</name>
<reference evidence="5 6" key="1">
    <citation type="submission" date="2021-06" db="EMBL/GenBank/DDBJ databases">
        <authorList>
            <person name="Palmer J.M."/>
        </authorList>
    </citation>
    <scope>NUCLEOTIDE SEQUENCE [LARGE SCALE GENOMIC DNA]</scope>
    <source>
        <strain evidence="5 6">GA_2019</strain>
        <tissue evidence="5">Muscle</tissue>
    </source>
</reference>
<evidence type="ECO:0000256" key="3">
    <source>
        <dbReference type="SAM" id="MobiDB-lite"/>
    </source>
</evidence>
<proteinExistence type="predicted"/>
<evidence type="ECO:0000256" key="2">
    <source>
        <dbReference type="ARBA" id="ARBA00022840"/>
    </source>
</evidence>
<comment type="caution">
    <text evidence="5">The sequence shown here is derived from an EMBL/GenBank/DDBJ whole genome shotgun (WGS) entry which is preliminary data.</text>
</comment>
<dbReference type="PROSITE" id="PS51844">
    <property type="entry name" value="SH3_LIKE"/>
    <property type="match status" value="1"/>
</dbReference>
<feature type="region of interest" description="Disordered" evidence="3">
    <location>
        <begin position="1"/>
        <end position="38"/>
    </location>
</feature>
<dbReference type="Proteomes" id="UP001476798">
    <property type="component" value="Unassembled WGS sequence"/>
</dbReference>
<dbReference type="Pfam" id="PF02736">
    <property type="entry name" value="Myosin_N"/>
    <property type="match status" value="1"/>
</dbReference>
<feature type="domain" description="Myosin N-terminal SH3-like" evidence="4">
    <location>
        <begin position="89"/>
        <end position="122"/>
    </location>
</feature>
<dbReference type="InterPro" id="IPR008989">
    <property type="entry name" value="Myosin_S1_N"/>
</dbReference>
<dbReference type="Gene3D" id="2.30.30.360">
    <property type="entry name" value="Myosin S1 fragment, N-terminal"/>
    <property type="match status" value="1"/>
</dbReference>
<feature type="compositionally biased region" description="Polar residues" evidence="3">
    <location>
        <begin position="13"/>
        <end position="36"/>
    </location>
</feature>
<accession>A0ABV0NWP0</accession>
<evidence type="ECO:0000256" key="1">
    <source>
        <dbReference type="ARBA" id="ARBA00022741"/>
    </source>
</evidence>
<keyword evidence="6" id="KW-1185">Reference proteome</keyword>
<sequence length="122" mass="13156">MEMPQLPEVKQLEVTSTPTTALESDTNPSISPTTSGSPANISIAAADASILHTAPSDPSNMADFSVDDSKYLFLENDFHNSGVAQADWAAKKMVWVPSEREGFEPASIKEEKGEQVQIMVLC</sequence>
<evidence type="ECO:0000313" key="6">
    <source>
        <dbReference type="Proteomes" id="UP001476798"/>
    </source>
</evidence>
<dbReference type="InterPro" id="IPR004009">
    <property type="entry name" value="SH3_Myosin"/>
</dbReference>
<evidence type="ECO:0000313" key="5">
    <source>
        <dbReference type="EMBL" id="MEQ2175854.1"/>
    </source>
</evidence>
<keyword evidence="2" id="KW-0067">ATP-binding</keyword>